<dbReference type="EMBL" id="KK198762">
    <property type="protein sequence ID" value="KCW53852.1"/>
    <property type="molecule type" value="Genomic_DNA"/>
</dbReference>
<protein>
    <submittedName>
        <fullName evidence="2">Uncharacterized protein</fullName>
    </submittedName>
</protein>
<evidence type="ECO:0000256" key="1">
    <source>
        <dbReference type="SAM" id="MobiDB-lite"/>
    </source>
</evidence>
<dbReference type="AlphaFoldDB" id="A0A059AIJ0"/>
<accession>A0A059AIJ0</accession>
<feature type="region of interest" description="Disordered" evidence="1">
    <location>
        <begin position="1"/>
        <end position="51"/>
    </location>
</feature>
<sequence>MERTSAELEGYSLSRKNRSKFEPFEPSSSTEVGKAIEPSNMEGPSSEVPSSGLGALVIKDAVRSLSTPQRSDPCTELQRKKRAFRVADIKVFNERLKILEEENNSVKRTFFEAVKDRKRLAEEIYEQFWIIDRSLHSRDQFQGTYASSVVSNTKDLETRRTGTGLSLVLCQYSNPLVLSKECRTRVPIHRSNT</sequence>
<organism evidence="2">
    <name type="scientific">Eucalyptus grandis</name>
    <name type="common">Flooded gum</name>
    <dbReference type="NCBI Taxonomy" id="71139"/>
    <lineage>
        <taxon>Eukaryota</taxon>
        <taxon>Viridiplantae</taxon>
        <taxon>Streptophyta</taxon>
        <taxon>Embryophyta</taxon>
        <taxon>Tracheophyta</taxon>
        <taxon>Spermatophyta</taxon>
        <taxon>Magnoliopsida</taxon>
        <taxon>eudicotyledons</taxon>
        <taxon>Gunneridae</taxon>
        <taxon>Pentapetalae</taxon>
        <taxon>rosids</taxon>
        <taxon>malvids</taxon>
        <taxon>Myrtales</taxon>
        <taxon>Myrtaceae</taxon>
        <taxon>Myrtoideae</taxon>
        <taxon>Eucalypteae</taxon>
        <taxon>Eucalyptus</taxon>
    </lineage>
</organism>
<dbReference type="InParanoid" id="A0A059AIJ0"/>
<dbReference type="KEGG" id="egr:104423195"/>
<name>A0A059AIJ0_EUCGR</name>
<dbReference type="OrthoDB" id="1676631at2759"/>
<reference evidence="2" key="1">
    <citation type="submission" date="2013-07" db="EMBL/GenBank/DDBJ databases">
        <title>The genome of Eucalyptus grandis.</title>
        <authorList>
            <person name="Schmutz J."/>
            <person name="Hayes R."/>
            <person name="Myburg A."/>
            <person name="Tuskan G."/>
            <person name="Grattapaglia D."/>
            <person name="Rokhsar D.S."/>
        </authorList>
    </citation>
    <scope>NUCLEOTIDE SEQUENCE</scope>
    <source>
        <tissue evidence="2">Leaf extractions</tissue>
    </source>
</reference>
<evidence type="ECO:0000313" key="2">
    <source>
        <dbReference type="EMBL" id="KCW53852.1"/>
    </source>
</evidence>
<proteinExistence type="predicted"/>
<dbReference type="Gramene" id="KCW53852">
    <property type="protein sequence ID" value="KCW53852"/>
    <property type="gene ID" value="EUGRSUZ_J03084"/>
</dbReference>
<gene>
    <name evidence="2" type="ORF">EUGRSUZ_J03084</name>
</gene>